<gene>
    <name evidence="1" type="ORF">DI564_12270</name>
</gene>
<evidence type="ECO:0000313" key="2">
    <source>
        <dbReference type="Proteomes" id="UP000249046"/>
    </source>
</evidence>
<comment type="caution">
    <text evidence="1">The sequence shown here is derived from an EMBL/GenBank/DDBJ whole genome shotgun (WGS) entry which is preliminary data.</text>
</comment>
<reference evidence="1 2" key="1">
    <citation type="submission" date="2017-08" db="EMBL/GenBank/DDBJ databases">
        <title>Infants hospitalized years apart are colonized by the same room-sourced microbial strains.</title>
        <authorList>
            <person name="Brooks B."/>
            <person name="Olm M.R."/>
            <person name="Firek B.A."/>
            <person name="Baker R."/>
            <person name="Thomas B.C."/>
            <person name="Morowitz M.J."/>
            <person name="Banfield J.F."/>
        </authorList>
    </citation>
    <scope>NUCLEOTIDE SEQUENCE [LARGE SCALE GENOMIC DNA]</scope>
    <source>
        <strain evidence="1">S2_005_003_R2_42</strain>
    </source>
</reference>
<dbReference type="AlphaFoldDB" id="A0A2W5KB32"/>
<sequence length="90" mass="10006">MRHCTLFQFRLSDNQSIGPAALRKLWARASGSRDVSVQREVRDAGFGKRVPVYLLCGPPQLIQVHAVEDRLRELLSGSGLIAIFSSVRLS</sequence>
<accession>A0A2W5KB32</accession>
<organism evidence="1 2">
    <name type="scientific">Rhodanobacter denitrificans</name>
    <dbReference type="NCBI Taxonomy" id="666685"/>
    <lineage>
        <taxon>Bacteria</taxon>
        <taxon>Pseudomonadati</taxon>
        <taxon>Pseudomonadota</taxon>
        <taxon>Gammaproteobacteria</taxon>
        <taxon>Lysobacterales</taxon>
        <taxon>Rhodanobacteraceae</taxon>
        <taxon>Rhodanobacter</taxon>
    </lineage>
</organism>
<protein>
    <submittedName>
        <fullName evidence="1">Uncharacterized protein</fullName>
    </submittedName>
</protein>
<dbReference type="EMBL" id="QFPO01000011">
    <property type="protein sequence ID" value="PZQ12824.1"/>
    <property type="molecule type" value="Genomic_DNA"/>
</dbReference>
<evidence type="ECO:0000313" key="1">
    <source>
        <dbReference type="EMBL" id="PZQ12824.1"/>
    </source>
</evidence>
<name>A0A2W5KB32_9GAMM</name>
<proteinExistence type="predicted"/>
<dbReference type="Proteomes" id="UP000249046">
    <property type="component" value="Unassembled WGS sequence"/>
</dbReference>